<accession>A0A1W1Y481</accession>
<gene>
    <name evidence="12" type="ORF">SAMN04487984_0322</name>
</gene>
<evidence type="ECO:0000313" key="12">
    <source>
        <dbReference type="EMBL" id="SMC30937.1"/>
    </source>
</evidence>
<evidence type="ECO:0000259" key="11">
    <source>
        <dbReference type="PROSITE" id="PS50893"/>
    </source>
</evidence>
<evidence type="ECO:0000256" key="4">
    <source>
        <dbReference type="ARBA" id="ARBA00022475"/>
    </source>
</evidence>
<sequence length="464" mass="51972">MKSSVYEGKNVTVNYLNTQATPALEGLDMTIEAGECVLLTGISGSGKSTLTQVINGLIPHYLPAVVSGESYTLGYATTETPIETYVGEVGSVFQNPKSQHFATTVRSELAFPLENIGTDVEEIEQQVAFVAERFHLTSLLERSIFDLSGGEKQRLAIATATILKPSVYVFDEITANLDEESVQQIYEMLRQLKADGATIILAEHRLAWVMPLVDRVFTLEAGKLTHQLSPQELWNLSREKRQSFGLRTLQQKNILDHLLVNQVDNEEDIVTKRLSIGYGDHHKIKSYLNLRFPRYGITALTGANGQGKTTLVKTLVGLLPERGGTIEINHQVISTRERLDNAFLVMQDVNYQLVSNSVWNEVRLGAKYPQKAEEILDWLNLSTVKHRHPASLSGGQKQRVMIASAILSGKKWLIFDEPTSGLDYYHMTQFGQLLDYLAKKGFRLLVVTHDVEFINTWCDHVVQI</sequence>
<dbReference type="SUPFAM" id="SSF52540">
    <property type="entry name" value="P-loop containing nucleoside triphosphate hydrolases"/>
    <property type="match status" value="2"/>
</dbReference>
<dbReference type="GO" id="GO:0043190">
    <property type="term" value="C:ATP-binding cassette (ABC) transporter complex"/>
    <property type="evidence" value="ECO:0007669"/>
    <property type="project" value="TreeGrafter"/>
</dbReference>
<dbReference type="GO" id="GO:0042626">
    <property type="term" value="F:ATPase-coupled transmembrane transporter activity"/>
    <property type="evidence" value="ECO:0007669"/>
    <property type="project" value="TreeGrafter"/>
</dbReference>
<dbReference type="InterPro" id="IPR027417">
    <property type="entry name" value="P-loop_NTPase"/>
</dbReference>
<dbReference type="PANTHER" id="PTHR43553">
    <property type="entry name" value="HEAVY METAL TRANSPORTER"/>
    <property type="match status" value="1"/>
</dbReference>
<proteinExistence type="inferred from homology"/>
<evidence type="ECO:0000256" key="1">
    <source>
        <dbReference type="ARBA" id="ARBA00004202"/>
    </source>
</evidence>
<evidence type="ECO:0000256" key="9">
    <source>
        <dbReference type="ARBA" id="ARBA00023136"/>
    </source>
</evidence>
<dbReference type="InterPro" id="IPR017871">
    <property type="entry name" value="ABC_transporter-like_CS"/>
</dbReference>
<dbReference type="GO" id="GO:0016887">
    <property type="term" value="F:ATP hydrolysis activity"/>
    <property type="evidence" value="ECO:0007669"/>
    <property type="project" value="InterPro"/>
</dbReference>
<evidence type="ECO:0000256" key="6">
    <source>
        <dbReference type="ARBA" id="ARBA00022741"/>
    </source>
</evidence>
<dbReference type="Gene3D" id="3.40.50.300">
    <property type="entry name" value="P-loop containing nucleotide triphosphate hydrolases"/>
    <property type="match status" value="2"/>
</dbReference>
<feature type="domain" description="ABC transporter" evidence="11">
    <location>
        <begin position="264"/>
        <end position="464"/>
    </location>
</feature>
<evidence type="ECO:0000256" key="2">
    <source>
        <dbReference type="ARBA" id="ARBA00005417"/>
    </source>
</evidence>
<dbReference type="STRING" id="371602.SAMN04487984_0322"/>
<dbReference type="InterPro" id="IPR003439">
    <property type="entry name" value="ABC_transporter-like_ATP-bd"/>
</dbReference>
<comment type="similarity">
    <text evidence="2">Belongs to the ABC transporter superfamily.</text>
</comment>
<dbReference type="GO" id="GO:0005524">
    <property type="term" value="F:ATP binding"/>
    <property type="evidence" value="ECO:0007669"/>
    <property type="project" value="UniProtKB-KW"/>
</dbReference>
<evidence type="ECO:0000256" key="7">
    <source>
        <dbReference type="ARBA" id="ARBA00022840"/>
    </source>
</evidence>
<keyword evidence="13" id="KW-1185">Reference proteome</keyword>
<keyword evidence="6" id="KW-0547">Nucleotide-binding</keyword>
<evidence type="ECO:0000256" key="10">
    <source>
        <dbReference type="ARBA" id="ARBA00025157"/>
    </source>
</evidence>
<evidence type="ECO:0000256" key="8">
    <source>
        <dbReference type="ARBA" id="ARBA00022967"/>
    </source>
</evidence>
<keyword evidence="9" id="KW-0472">Membrane</keyword>
<dbReference type="AlphaFoldDB" id="A0A1W1Y481"/>
<dbReference type="PANTHER" id="PTHR43553:SF23">
    <property type="entry name" value="ABC TRANSPORTER ATP-BINDING COMPONENT"/>
    <property type="match status" value="1"/>
</dbReference>
<evidence type="ECO:0000313" key="13">
    <source>
        <dbReference type="Proteomes" id="UP000243884"/>
    </source>
</evidence>
<dbReference type="EMBL" id="FWXK01000001">
    <property type="protein sequence ID" value="SMC30937.1"/>
    <property type="molecule type" value="Genomic_DNA"/>
</dbReference>
<reference evidence="13" key="1">
    <citation type="submission" date="2017-04" db="EMBL/GenBank/DDBJ databases">
        <authorList>
            <person name="Varghese N."/>
            <person name="Submissions S."/>
        </authorList>
    </citation>
    <scope>NUCLEOTIDE SEQUENCE [LARGE SCALE GENOMIC DNA]</scope>
    <source>
        <strain evidence="13">DSM 21500</strain>
    </source>
</reference>
<name>A0A1W1Y481_9LACT</name>
<keyword evidence="7 12" id="KW-0067">ATP-binding</keyword>
<keyword evidence="4" id="KW-1003">Cell membrane</keyword>
<dbReference type="PROSITE" id="PS00211">
    <property type="entry name" value="ABC_TRANSPORTER_1"/>
    <property type="match status" value="2"/>
</dbReference>
<keyword evidence="3" id="KW-0813">Transport</keyword>
<dbReference type="Pfam" id="PF00005">
    <property type="entry name" value="ABC_tran"/>
    <property type="match status" value="2"/>
</dbReference>
<dbReference type="OrthoDB" id="501320at2"/>
<dbReference type="Proteomes" id="UP000243884">
    <property type="component" value="Unassembled WGS sequence"/>
</dbReference>
<organism evidence="12 13">
    <name type="scientific">Aerococcus suis</name>
    <dbReference type="NCBI Taxonomy" id="371602"/>
    <lineage>
        <taxon>Bacteria</taxon>
        <taxon>Bacillati</taxon>
        <taxon>Bacillota</taxon>
        <taxon>Bacilli</taxon>
        <taxon>Lactobacillales</taxon>
        <taxon>Aerococcaceae</taxon>
        <taxon>Aerococcus</taxon>
    </lineage>
</organism>
<comment type="subcellular location">
    <subcellularLocation>
        <location evidence="1">Cell membrane</location>
        <topology evidence="1">Peripheral membrane protein</topology>
    </subcellularLocation>
</comment>
<keyword evidence="5" id="KW-0677">Repeat</keyword>
<dbReference type="InterPro" id="IPR003593">
    <property type="entry name" value="AAA+_ATPase"/>
</dbReference>
<dbReference type="InterPro" id="IPR050095">
    <property type="entry name" value="ECF_ABC_transporter_ATP-bd"/>
</dbReference>
<dbReference type="SMART" id="SM00382">
    <property type="entry name" value="AAA"/>
    <property type="match status" value="2"/>
</dbReference>
<protein>
    <submittedName>
        <fullName evidence="12">Energy-coupling factor transport system ATP-binding protein</fullName>
    </submittedName>
</protein>
<comment type="function">
    <text evidence="10">Probably part of an ABC transporter complex. Responsible for energy coupling to the transport system.</text>
</comment>
<feature type="domain" description="ABC transporter" evidence="11">
    <location>
        <begin position="6"/>
        <end position="246"/>
    </location>
</feature>
<evidence type="ECO:0000256" key="5">
    <source>
        <dbReference type="ARBA" id="ARBA00022737"/>
    </source>
</evidence>
<dbReference type="CDD" id="cd03225">
    <property type="entry name" value="ABC_cobalt_CbiO_domain1"/>
    <property type="match status" value="1"/>
</dbReference>
<dbReference type="PROSITE" id="PS50893">
    <property type="entry name" value="ABC_TRANSPORTER_2"/>
    <property type="match status" value="2"/>
</dbReference>
<evidence type="ECO:0000256" key="3">
    <source>
        <dbReference type="ARBA" id="ARBA00022448"/>
    </source>
</evidence>
<dbReference type="RefSeq" id="WP_084097920.1">
    <property type="nucleotide sequence ID" value="NZ_FWXK01000001.1"/>
</dbReference>
<dbReference type="InterPro" id="IPR015856">
    <property type="entry name" value="ABC_transpr_CbiO/EcfA_su"/>
</dbReference>
<keyword evidence="8" id="KW-1278">Translocase</keyword>